<dbReference type="Pfam" id="PF01068">
    <property type="entry name" value="DNA_ligase_A_M"/>
    <property type="match status" value="1"/>
</dbReference>
<dbReference type="Gene3D" id="3.30.470.30">
    <property type="entry name" value="DNA ligase/mRNA capping enzyme"/>
    <property type="match status" value="1"/>
</dbReference>
<evidence type="ECO:0000313" key="4">
    <source>
        <dbReference type="Proteomes" id="UP001500886"/>
    </source>
</evidence>
<dbReference type="InterPro" id="IPR012310">
    <property type="entry name" value="DNA_ligase_ATP-dep_cent"/>
</dbReference>
<evidence type="ECO:0000259" key="2">
    <source>
        <dbReference type="PROSITE" id="PS50160"/>
    </source>
</evidence>
<feature type="compositionally biased region" description="Low complexity" evidence="1">
    <location>
        <begin position="120"/>
        <end position="132"/>
    </location>
</feature>
<reference evidence="3 4" key="1">
    <citation type="journal article" date="2019" name="Int. J. Syst. Evol. Microbiol.">
        <title>The Global Catalogue of Microorganisms (GCM) 10K type strain sequencing project: providing services to taxonomists for standard genome sequencing and annotation.</title>
        <authorList>
            <consortium name="The Broad Institute Genomics Platform"/>
            <consortium name="The Broad Institute Genome Sequencing Center for Infectious Disease"/>
            <person name="Wu L."/>
            <person name="Ma J."/>
        </authorList>
    </citation>
    <scope>NUCLEOTIDE SEQUENCE [LARGE SCALE GENOMIC DNA]</scope>
    <source>
        <strain evidence="3 4">JCM 4542</strain>
    </source>
</reference>
<name>A0ABN3TXF0_9ACTN</name>
<gene>
    <name evidence="3" type="ORF">GCM10010315_40340</name>
</gene>
<dbReference type="EMBL" id="BAAASL010000015">
    <property type="protein sequence ID" value="GAA2720297.1"/>
    <property type="molecule type" value="Genomic_DNA"/>
</dbReference>
<feature type="domain" description="ATP-dependent DNA ligase family profile" evidence="2">
    <location>
        <begin position="36"/>
        <end position="117"/>
    </location>
</feature>
<proteinExistence type="predicted"/>
<dbReference type="PROSITE" id="PS50160">
    <property type="entry name" value="DNA_LIGASE_A3"/>
    <property type="match status" value="1"/>
</dbReference>
<protein>
    <recommendedName>
        <fullName evidence="2">ATP-dependent DNA ligase family profile domain-containing protein</fullName>
    </recommendedName>
</protein>
<accession>A0ABN3TXF0</accession>
<organism evidence="3 4">
    <name type="scientific">Streptomyces luteosporeus</name>
    <dbReference type="NCBI Taxonomy" id="173856"/>
    <lineage>
        <taxon>Bacteria</taxon>
        <taxon>Bacillati</taxon>
        <taxon>Actinomycetota</taxon>
        <taxon>Actinomycetes</taxon>
        <taxon>Kitasatosporales</taxon>
        <taxon>Streptomycetaceae</taxon>
        <taxon>Streptomyces</taxon>
    </lineage>
</organism>
<keyword evidence="4" id="KW-1185">Reference proteome</keyword>
<comment type="caution">
    <text evidence="3">The sequence shown here is derived from an EMBL/GenBank/DDBJ whole genome shotgun (WGS) entry which is preliminary data.</text>
</comment>
<dbReference type="Proteomes" id="UP001500886">
    <property type="component" value="Unassembled WGS sequence"/>
</dbReference>
<dbReference type="SUPFAM" id="SSF56091">
    <property type="entry name" value="DNA ligase/mRNA capping enzyme, catalytic domain"/>
    <property type="match status" value="1"/>
</dbReference>
<sequence>MVVWAEGRLAFDRLQQRARHTGAAAARMADENPAQFVCFDLLHEAGEQLLSLPYTERRHRLEQLFERARLGPPWTLCPMTTSRDEAERWMTQWAPVGVEGLLIKDGTSAYRPNARGGSNTSCTAATTSSSAA</sequence>
<evidence type="ECO:0000256" key="1">
    <source>
        <dbReference type="SAM" id="MobiDB-lite"/>
    </source>
</evidence>
<evidence type="ECO:0000313" key="3">
    <source>
        <dbReference type="EMBL" id="GAA2720297.1"/>
    </source>
</evidence>
<feature type="region of interest" description="Disordered" evidence="1">
    <location>
        <begin position="109"/>
        <end position="132"/>
    </location>
</feature>